<proteinExistence type="predicted"/>
<dbReference type="PANTHER" id="PTHR45663:SF11">
    <property type="entry name" value="GEO12009P1"/>
    <property type="match status" value="1"/>
</dbReference>
<dbReference type="EMBL" id="CP071060">
    <property type="protein sequence ID" value="QSI75744.1"/>
    <property type="molecule type" value="Genomic_DNA"/>
</dbReference>
<dbReference type="InterPro" id="IPR011990">
    <property type="entry name" value="TPR-like_helical_dom_sf"/>
</dbReference>
<dbReference type="Pfam" id="PF14561">
    <property type="entry name" value="TPR_20"/>
    <property type="match status" value="1"/>
</dbReference>
<dbReference type="InterPro" id="IPR019734">
    <property type="entry name" value="TPR_rpt"/>
</dbReference>
<keyword evidence="2" id="KW-0249">Electron transport</keyword>
<evidence type="ECO:0000256" key="1">
    <source>
        <dbReference type="ARBA" id="ARBA00022448"/>
    </source>
</evidence>
<name>A0ABX7M1V1_9RHOO</name>
<organism evidence="7 8">
    <name type="scientific">Niveibacterium microcysteis</name>
    <dbReference type="NCBI Taxonomy" id="2811415"/>
    <lineage>
        <taxon>Bacteria</taxon>
        <taxon>Pseudomonadati</taxon>
        <taxon>Pseudomonadota</taxon>
        <taxon>Betaproteobacteria</taxon>
        <taxon>Rhodocyclales</taxon>
        <taxon>Rhodocyclaceae</taxon>
        <taxon>Niveibacterium</taxon>
    </lineage>
</organism>
<dbReference type="InterPro" id="IPR036249">
    <property type="entry name" value="Thioredoxin-like_sf"/>
</dbReference>
<dbReference type="SUPFAM" id="SSF52833">
    <property type="entry name" value="Thioredoxin-like"/>
    <property type="match status" value="1"/>
</dbReference>
<feature type="repeat" description="TPR" evidence="5">
    <location>
        <begin position="116"/>
        <end position="149"/>
    </location>
</feature>
<evidence type="ECO:0000256" key="2">
    <source>
        <dbReference type="ARBA" id="ARBA00022982"/>
    </source>
</evidence>
<dbReference type="Pfam" id="PF14559">
    <property type="entry name" value="TPR_19"/>
    <property type="match status" value="1"/>
</dbReference>
<dbReference type="Gene3D" id="3.40.30.10">
    <property type="entry name" value="Glutaredoxin"/>
    <property type="match status" value="1"/>
</dbReference>
<evidence type="ECO:0000313" key="8">
    <source>
        <dbReference type="Proteomes" id="UP000663570"/>
    </source>
</evidence>
<evidence type="ECO:0000256" key="3">
    <source>
        <dbReference type="ARBA" id="ARBA00023157"/>
    </source>
</evidence>
<dbReference type="PROSITE" id="PS50005">
    <property type="entry name" value="TPR"/>
    <property type="match status" value="1"/>
</dbReference>
<dbReference type="RefSeq" id="WP_206253593.1">
    <property type="nucleotide sequence ID" value="NZ_CP071060.1"/>
</dbReference>
<protein>
    <submittedName>
        <fullName evidence="7">Tetratricopeptide repeat protein</fullName>
    </submittedName>
</protein>
<dbReference type="Pfam" id="PF00085">
    <property type="entry name" value="Thioredoxin"/>
    <property type="match status" value="1"/>
</dbReference>
<evidence type="ECO:0000259" key="6">
    <source>
        <dbReference type="PROSITE" id="PS51352"/>
    </source>
</evidence>
<keyword evidence="1" id="KW-0813">Transport</keyword>
<dbReference type="PROSITE" id="PS00194">
    <property type="entry name" value="THIOREDOXIN_1"/>
    <property type="match status" value="1"/>
</dbReference>
<keyword evidence="5" id="KW-0802">TPR repeat</keyword>
<dbReference type="InterPro" id="IPR017937">
    <property type="entry name" value="Thioredoxin_CS"/>
</dbReference>
<accession>A0ABX7M1V1</accession>
<dbReference type="PROSITE" id="PS51352">
    <property type="entry name" value="THIOREDOXIN_2"/>
    <property type="match status" value="1"/>
</dbReference>
<keyword evidence="4" id="KW-0676">Redox-active center</keyword>
<dbReference type="Proteomes" id="UP000663570">
    <property type="component" value="Chromosome"/>
</dbReference>
<gene>
    <name evidence="7" type="ORF">JY500_14755</name>
</gene>
<dbReference type="PRINTS" id="PR00421">
    <property type="entry name" value="THIOREDOXIN"/>
</dbReference>
<sequence length="287" mass="31537">MASSEFVFDVTLENFEDRVIAASMQVPVLVDFWAPWCGPCRALGPMLEKLAAEFGGKFLLAKINSDENVALAQRFGVRGIPNVKAVVNGEVVDEFTGALPEATLRAFVQSLLPSAAAPLREAARTAREQGRLDEARALLEQALDVDPRDEESYLDLADVLLDEPDLPTARLLLDNVTEPARDPDRVAALRARLALLDGAPDTSERDALEARIAADPADLGARLALARLLSARRDYEPALAQLLEIVRRDRTFEDDAGRLMMLQLFAAISDDTLVRRYRSELASTLNR</sequence>
<evidence type="ECO:0000256" key="4">
    <source>
        <dbReference type="ARBA" id="ARBA00023284"/>
    </source>
</evidence>
<evidence type="ECO:0000256" key="5">
    <source>
        <dbReference type="PROSITE-ProRule" id="PRU00339"/>
    </source>
</evidence>
<dbReference type="PANTHER" id="PTHR45663">
    <property type="entry name" value="GEO12009P1"/>
    <property type="match status" value="1"/>
</dbReference>
<keyword evidence="8" id="KW-1185">Reference proteome</keyword>
<dbReference type="InterPro" id="IPR013766">
    <property type="entry name" value="Thioredoxin_domain"/>
</dbReference>
<dbReference type="SUPFAM" id="SSF48452">
    <property type="entry name" value="TPR-like"/>
    <property type="match status" value="1"/>
</dbReference>
<dbReference type="Gene3D" id="1.25.40.10">
    <property type="entry name" value="Tetratricopeptide repeat domain"/>
    <property type="match status" value="2"/>
</dbReference>
<keyword evidence="3" id="KW-1015">Disulfide bond</keyword>
<dbReference type="CDD" id="cd02956">
    <property type="entry name" value="ybbN"/>
    <property type="match status" value="1"/>
</dbReference>
<feature type="domain" description="Thioredoxin" evidence="6">
    <location>
        <begin position="1"/>
        <end position="113"/>
    </location>
</feature>
<evidence type="ECO:0000313" key="7">
    <source>
        <dbReference type="EMBL" id="QSI75744.1"/>
    </source>
</evidence>
<reference evidence="7 8" key="1">
    <citation type="submission" date="2021-02" db="EMBL/GenBank/DDBJ databases">
        <title>Niveibacterium changnyeongensis HC41.</title>
        <authorList>
            <person name="Kang M."/>
        </authorList>
    </citation>
    <scope>NUCLEOTIDE SEQUENCE [LARGE SCALE GENOMIC DNA]</scope>
    <source>
        <strain evidence="7 8">HC41</strain>
    </source>
</reference>